<name>A0ABQ7Y0S6_BRANA</name>
<evidence type="ECO:0000256" key="1">
    <source>
        <dbReference type="SAM" id="MobiDB-lite"/>
    </source>
</evidence>
<dbReference type="EMBL" id="JAGKQM010000019">
    <property type="protein sequence ID" value="KAH0861766.1"/>
    <property type="molecule type" value="Genomic_DNA"/>
</dbReference>
<comment type="caution">
    <text evidence="2">The sequence shown here is derived from an EMBL/GenBank/DDBJ whole genome shotgun (WGS) entry which is preliminary data.</text>
</comment>
<dbReference type="Proteomes" id="UP000824890">
    <property type="component" value="Unassembled WGS sequence"/>
</dbReference>
<protein>
    <submittedName>
        <fullName evidence="2">Uncharacterized protein</fullName>
    </submittedName>
</protein>
<proteinExistence type="predicted"/>
<evidence type="ECO:0000313" key="3">
    <source>
        <dbReference type="Proteomes" id="UP000824890"/>
    </source>
</evidence>
<feature type="region of interest" description="Disordered" evidence="1">
    <location>
        <begin position="1"/>
        <end position="79"/>
    </location>
</feature>
<keyword evidence="3" id="KW-1185">Reference proteome</keyword>
<sequence>MRQPRSATHKDKLSTGRKLGVSRDVDRDRDPGRRANVNGGNETETRKMRRSKTEDPTPAARRLTSVERRRLQSSFDTRV</sequence>
<accession>A0ABQ7Y0S6</accession>
<reference evidence="2 3" key="1">
    <citation type="submission" date="2021-05" db="EMBL/GenBank/DDBJ databases">
        <title>Genome Assembly of Synthetic Allotetraploid Brassica napus Reveals Homoeologous Exchanges between Subgenomes.</title>
        <authorList>
            <person name="Davis J.T."/>
        </authorList>
    </citation>
    <scope>NUCLEOTIDE SEQUENCE [LARGE SCALE GENOMIC DNA]</scope>
    <source>
        <strain evidence="3">cv. Da-Ae</strain>
        <tissue evidence="2">Seedling</tissue>
    </source>
</reference>
<gene>
    <name evidence="2" type="ORF">HID58_090027</name>
</gene>
<evidence type="ECO:0000313" key="2">
    <source>
        <dbReference type="EMBL" id="KAH0861766.1"/>
    </source>
</evidence>
<feature type="compositionally biased region" description="Basic and acidic residues" evidence="1">
    <location>
        <begin position="43"/>
        <end position="55"/>
    </location>
</feature>
<feature type="compositionally biased region" description="Basic and acidic residues" evidence="1">
    <location>
        <begin position="21"/>
        <end position="33"/>
    </location>
</feature>
<organism evidence="2 3">
    <name type="scientific">Brassica napus</name>
    <name type="common">Rape</name>
    <dbReference type="NCBI Taxonomy" id="3708"/>
    <lineage>
        <taxon>Eukaryota</taxon>
        <taxon>Viridiplantae</taxon>
        <taxon>Streptophyta</taxon>
        <taxon>Embryophyta</taxon>
        <taxon>Tracheophyta</taxon>
        <taxon>Spermatophyta</taxon>
        <taxon>Magnoliopsida</taxon>
        <taxon>eudicotyledons</taxon>
        <taxon>Gunneridae</taxon>
        <taxon>Pentapetalae</taxon>
        <taxon>rosids</taxon>
        <taxon>malvids</taxon>
        <taxon>Brassicales</taxon>
        <taxon>Brassicaceae</taxon>
        <taxon>Brassiceae</taxon>
        <taxon>Brassica</taxon>
    </lineage>
</organism>